<organism evidence="1 2">
    <name type="scientific">Amycolatopsis coloradensis</name>
    <dbReference type="NCBI Taxonomy" id="76021"/>
    <lineage>
        <taxon>Bacteria</taxon>
        <taxon>Bacillati</taxon>
        <taxon>Actinomycetota</taxon>
        <taxon>Actinomycetes</taxon>
        <taxon>Pseudonocardiales</taxon>
        <taxon>Pseudonocardiaceae</taxon>
        <taxon>Amycolatopsis</taxon>
    </lineage>
</organism>
<dbReference type="Proteomes" id="UP001456344">
    <property type="component" value="Chromosome"/>
</dbReference>
<sequence>MTGDHRPRRPISAQDRLWLKLDEPANPMLITAVLWTASEVDPERLKRVVADRLIGRYPVFTRRPVREGGTWYWEDDLEFSLDRHLTVSELPAPGTREVLQDLVAARRGRLLDPEHPLWTMELYRGYGSGSAVVLCSHHAMADGIRLVQVLFGLFDPVDGDERPARIGGVGPRGTDFSRAPSRAAAKVVKALNGFGERLEGPIARVTLGWPLLGLTAAAGLTGAVAEVVTAALPSRPATVVRWLMAQGFTARNTVGGVLGLLAPAASGAPWSGDPRPEKAAAWGDAVPLDLLADVGRATGTSVNDVCVALVMAAFERYTREAGPGRGEAELNWLIPVSRSDFDASLPPELGNDFALILAGFPLLQKNFRERLDGVHRRVSGIRESLEPVLTFGVQWLAGRAPEVVSEPLTRFIAAKAVGVLTNVPGPRRPGELAGARVEGVVGWAPCSGKQAVTVCVFSYAGFVRFGFGTDRSLVPDPGLLVAALEDAVTDAAALTNR</sequence>
<accession>A0ACD5BFH6</accession>
<dbReference type="EMBL" id="CP150484">
    <property type="protein sequence ID" value="WYW18131.1"/>
    <property type="molecule type" value="Genomic_DNA"/>
</dbReference>
<protein>
    <submittedName>
        <fullName evidence="1">WS/DGAT domain-containing protein</fullName>
    </submittedName>
</protein>
<reference evidence="1" key="1">
    <citation type="submission" date="2023-10" db="EMBL/GenBank/DDBJ databases">
        <title>Whole genome sequencing of actinobacterial strain Amycolatopsis sp. (BCA-696) identifies the underlying plant growth-promoting genes.</title>
        <authorList>
            <person name="Gandham P."/>
            <person name="Vadla N."/>
            <person name="Saji A."/>
            <person name="Srinivas V."/>
            <person name="Ruperao P."/>
            <person name="Selvanayagam S."/>
            <person name="Saxena R.K."/>
            <person name="Rathore A."/>
            <person name="Gopalakrishnan S."/>
            <person name="Thakur V."/>
        </authorList>
    </citation>
    <scope>NUCLEOTIDE SEQUENCE</scope>
    <source>
        <strain evidence="1">BCA-696</strain>
    </source>
</reference>
<evidence type="ECO:0000313" key="1">
    <source>
        <dbReference type="EMBL" id="WYW18131.1"/>
    </source>
</evidence>
<gene>
    <name evidence="1" type="ORF">LCL61_21550</name>
</gene>
<evidence type="ECO:0000313" key="2">
    <source>
        <dbReference type="Proteomes" id="UP001456344"/>
    </source>
</evidence>
<keyword evidence="2" id="KW-1185">Reference proteome</keyword>
<name>A0ACD5BFH6_9PSEU</name>
<proteinExistence type="predicted"/>